<accession>W7U4K7</accession>
<dbReference type="InterPro" id="IPR003107">
    <property type="entry name" value="HAT"/>
</dbReference>
<evidence type="ECO:0000256" key="8">
    <source>
        <dbReference type="SAM" id="Coils"/>
    </source>
</evidence>
<feature type="compositionally biased region" description="Acidic residues" evidence="9">
    <location>
        <begin position="868"/>
        <end position="880"/>
    </location>
</feature>
<dbReference type="Proteomes" id="UP000019335">
    <property type="component" value="Chromosome 5"/>
</dbReference>
<dbReference type="InterPro" id="IPR055433">
    <property type="entry name" value="HAT_Syf1-like_N"/>
</dbReference>
<feature type="region of interest" description="Disordered" evidence="9">
    <location>
        <begin position="917"/>
        <end position="946"/>
    </location>
</feature>
<comment type="subcellular location">
    <subcellularLocation>
        <location evidence="1">Nucleus</location>
    </subcellularLocation>
</comment>
<feature type="coiled-coil region" evidence="8">
    <location>
        <begin position="793"/>
        <end position="820"/>
    </location>
</feature>
<feature type="compositionally biased region" description="Basic and acidic residues" evidence="9">
    <location>
        <begin position="917"/>
        <end position="926"/>
    </location>
</feature>
<dbReference type="InterPro" id="IPR011990">
    <property type="entry name" value="TPR-like_helical_dom_sf"/>
</dbReference>
<keyword evidence="7" id="KW-0539">Nucleus</keyword>
<feature type="region of interest" description="Disordered" evidence="9">
    <location>
        <begin position="868"/>
        <end position="892"/>
    </location>
</feature>
<evidence type="ECO:0000256" key="1">
    <source>
        <dbReference type="ARBA" id="ARBA00004123"/>
    </source>
</evidence>
<evidence type="ECO:0000256" key="6">
    <source>
        <dbReference type="ARBA" id="ARBA00023187"/>
    </source>
</evidence>
<gene>
    <name evidence="13" type="ORF">Naga_100282g3</name>
</gene>
<dbReference type="InterPro" id="IPR056350">
    <property type="entry name" value="HAT_Syf1_central"/>
</dbReference>
<comment type="caution">
    <text evidence="13">The sequence shown here is derived from an EMBL/GenBank/DDBJ whole genome shotgun (WGS) entry which is preliminary data.</text>
</comment>
<dbReference type="FunFam" id="1.25.40.10:FF:000137">
    <property type="entry name" value="Pre-mRNA-splicing factor syf1"/>
    <property type="match status" value="1"/>
</dbReference>
<keyword evidence="14" id="KW-1185">Reference proteome</keyword>
<dbReference type="Pfam" id="PF23220">
    <property type="entry name" value="HAT_Syf1_M"/>
    <property type="match status" value="1"/>
</dbReference>
<dbReference type="InterPro" id="IPR045075">
    <property type="entry name" value="Syf1-like"/>
</dbReference>
<protein>
    <submittedName>
        <fullName evidence="13">Pre-mrna-splicing factor syf1</fullName>
    </submittedName>
</protein>
<dbReference type="SMART" id="SM00386">
    <property type="entry name" value="HAT"/>
    <property type="match status" value="13"/>
</dbReference>
<dbReference type="InterPro" id="IPR055430">
    <property type="entry name" value="HAT_Syf1_CNRKL1_C"/>
</dbReference>
<feature type="domain" description="Pre-mRNA-splicing factor Syf1/CRNKL1-like C-terminal HAT-repeats" evidence="11">
    <location>
        <begin position="399"/>
        <end position="812"/>
    </location>
</feature>
<dbReference type="FunFam" id="1.25.40.10:FF:000023">
    <property type="entry name" value="Pre-mRNA-splicing factor SYF1"/>
    <property type="match status" value="1"/>
</dbReference>
<evidence type="ECO:0000256" key="9">
    <source>
        <dbReference type="SAM" id="MobiDB-lite"/>
    </source>
</evidence>
<evidence type="ECO:0000313" key="14">
    <source>
        <dbReference type="Proteomes" id="UP000019335"/>
    </source>
</evidence>
<dbReference type="Pfam" id="PF23233">
    <property type="entry name" value="HAT_Syf1_CNRKL1_N"/>
    <property type="match status" value="1"/>
</dbReference>
<dbReference type="GO" id="GO:0071007">
    <property type="term" value="C:U2-type catalytic step 2 spliceosome"/>
    <property type="evidence" value="ECO:0007669"/>
    <property type="project" value="TreeGrafter"/>
</dbReference>
<reference evidence="13 14" key="1">
    <citation type="journal article" date="2014" name="Mol. Plant">
        <title>Chromosome Scale Genome Assembly and Transcriptome Profiling of Nannochloropsis gaditana in Nitrogen Depletion.</title>
        <authorList>
            <person name="Corteggiani Carpinelli E."/>
            <person name="Telatin A."/>
            <person name="Vitulo N."/>
            <person name="Forcato C."/>
            <person name="D'Angelo M."/>
            <person name="Schiavon R."/>
            <person name="Vezzi A."/>
            <person name="Giacometti G.M."/>
            <person name="Morosinotto T."/>
            <person name="Valle G."/>
        </authorList>
    </citation>
    <scope>NUCLEOTIDE SEQUENCE [LARGE SCALE GENOMIC DNA]</scope>
    <source>
        <strain evidence="13 14">B-31</strain>
    </source>
</reference>
<evidence type="ECO:0000256" key="5">
    <source>
        <dbReference type="ARBA" id="ARBA00022737"/>
    </source>
</evidence>
<evidence type="ECO:0000256" key="2">
    <source>
        <dbReference type="ARBA" id="ARBA00008644"/>
    </source>
</evidence>
<evidence type="ECO:0000256" key="7">
    <source>
        <dbReference type="ARBA" id="ARBA00023242"/>
    </source>
</evidence>
<dbReference type="SUPFAM" id="SSF48452">
    <property type="entry name" value="TPR-like"/>
    <property type="match status" value="5"/>
</dbReference>
<evidence type="ECO:0000259" key="10">
    <source>
        <dbReference type="Pfam" id="PF23220"/>
    </source>
</evidence>
<feature type="compositionally biased region" description="Basic and acidic residues" evidence="9">
    <location>
        <begin position="881"/>
        <end position="892"/>
    </location>
</feature>
<sequence>MANDRGVVSDEIRALLEDEQDAEFEEEIARNPFSLKSWLRYLNAKTQAKPVKRYLIYERALKFLPGSYKLWWAYLQERKEQVDGRVPVSHPRYQILLNTFERALVHLSRMPRVWLDYLDTLVDMKKATKTRRAFDAALQSLPITQHERIWSLYLPWAQNLGVKETAIRVFRRYLKYDPSQRESYVDFMEKLGEMEEAAVHLAICVNDDAFFSPKGSSKHALWMRLCDMCARHPTAISRRLKVDAIIRSGLARFTDETGKLWCKLADYYIRQGQFERARDVYEEALSTVLTVRDFTMVFDAYSQCEESLLTARVAMLAEEEEPEDETDDDLDVEGDDTDLRLARLEDLMERRPILLSSVLLRQNPHNVHEWHKRAKLFQAQNDPHKVIVCFTEAVKTVDPKKAFGKLYSLWTAFAKYYEEHDDIDNARVVLNKATLVNFKGVEELAGVYCTWAEMEIRHENYEEALQVMQHAVTEPSQAIQRRRQTEAQGRALGGGKKGGEERAEMIASIPVQERVHKSTRVWSLFLDLEESLGTVATTKAAYERCLELKVATPQIILNFASFLEENAYHEEAFRAYEKGVSVFGWPHVKPLWSLYLQKFVARYGGSKLERARDLFEQCLEKVPAVEAADFYIRYAKLEEEHGLARHAMAIYDRGTQAVPEDKRYDFFLLYIKKVEALYGVTRTREVYQKAIEVLPDEGAKNMCIQFAELERKLGEIDRARAVYTHGANFADPRRDPGFWKKWQDFEVNHGNEETFRDMLRVKRTIQTAFSQVNYMADDAMAMVQAKEGGGEEKDEATADAETLAREAAKAEEKAKRAQAARVMAGGAGGVKRKGGSEGEELEAVERQAKRLQAVTAAAVAALERNEEEIDIEDMEEEGEEGDRIQEGGEEKEIHIEGDTEIQVKAKPVPAAVFARAGLEEDAKDGEVGNGGSMGALERLKKAGGQR</sequence>
<dbReference type="EMBL" id="AZIL01000368">
    <property type="protein sequence ID" value="EWM27861.1"/>
    <property type="molecule type" value="Genomic_DNA"/>
</dbReference>
<evidence type="ECO:0000313" key="13">
    <source>
        <dbReference type="EMBL" id="EWM27861.1"/>
    </source>
</evidence>
<dbReference type="GO" id="GO:0000974">
    <property type="term" value="C:Prp19 complex"/>
    <property type="evidence" value="ECO:0007669"/>
    <property type="project" value="TreeGrafter"/>
</dbReference>
<evidence type="ECO:0000256" key="3">
    <source>
        <dbReference type="ARBA" id="ARBA00022664"/>
    </source>
</evidence>
<keyword evidence="3" id="KW-0507">mRNA processing</keyword>
<dbReference type="Pfam" id="PF23231">
    <property type="entry name" value="HAT_Syf1_CNRKL1_C"/>
    <property type="match status" value="1"/>
</dbReference>
<feature type="domain" description="Pre-mRNA-splicing factor Syf1-like N-terminal HAT-repeats" evidence="12">
    <location>
        <begin position="20"/>
        <end position="178"/>
    </location>
</feature>
<keyword evidence="5" id="KW-0677">Repeat</keyword>
<dbReference type="GO" id="GO:0071014">
    <property type="term" value="C:post-mRNA release spliceosomal complex"/>
    <property type="evidence" value="ECO:0007669"/>
    <property type="project" value="TreeGrafter"/>
</dbReference>
<evidence type="ECO:0000259" key="11">
    <source>
        <dbReference type="Pfam" id="PF23231"/>
    </source>
</evidence>
<dbReference type="PANTHER" id="PTHR11246:SF5">
    <property type="entry name" value="PRE-MRNA-SPLICING FACTOR SYF1"/>
    <property type="match status" value="1"/>
</dbReference>
<feature type="domain" description="Pre-mRNA-splicing factor SYF1 central HAT repeats" evidence="10">
    <location>
        <begin position="182"/>
        <end position="397"/>
    </location>
</feature>
<dbReference type="GO" id="GO:0000349">
    <property type="term" value="P:generation of catalytic spliceosome for first transesterification step"/>
    <property type="evidence" value="ECO:0007669"/>
    <property type="project" value="TreeGrafter"/>
</dbReference>
<keyword evidence="6" id="KW-0508">mRNA splicing</keyword>
<dbReference type="AlphaFoldDB" id="W7U4K7"/>
<evidence type="ECO:0000259" key="12">
    <source>
        <dbReference type="Pfam" id="PF23233"/>
    </source>
</evidence>
<comment type="similarity">
    <text evidence="2">Belongs to the crooked-neck family.</text>
</comment>
<dbReference type="OrthoDB" id="10067343at2759"/>
<organism evidence="13 14">
    <name type="scientific">Nannochloropsis gaditana</name>
    <dbReference type="NCBI Taxonomy" id="72520"/>
    <lineage>
        <taxon>Eukaryota</taxon>
        <taxon>Sar</taxon>
        <taxon>Stramenopiles</taxon>
        <taxon>Ochrophyta</taxon>
        <taxon>Eustigmatophyceae</taxon>
        <taxon>Eustigmatales</taxon>
        <taxon>Monodopsidaceae</taxon>
        <taxon>Nannochloropsis</taxon>
    </lineage>
</organism>
<dbReference type="Gene3D" id="1.25.40.10">
    <property type="entry name" value="Tetratricopeptide repeat domain"/>
    <property type="match status" value="2"/>
</dbReference>
<proteinExistence type="inferred from homology"/>
<name>W7U4K7_9STRA</name>
<evidence type="ECO:0000256" key="4">
    <source>
        <dbReference type="ARBA" id="ARBA00022728"/>
    </source>
</evidence>
<keyword evidence="4" id="KW-0747">Spliceosome</keyword>
<dbReference type="PANTHER" id="PTHR11246">
    <property type="entry name" value="PRE-MRNA SPLICING FACTOR"/>
    <property type="match status" value="1"/>
</dbReference>
<keyword evidence="8" id="KW-0175">Coiled coil</keyword>